<comment type="caution">
    <text evidence="1">The sequence shown here is derived from an EMBL/GenBank/DDBJ whole genome shotgun (WGS) entry which is preliminary data.</text>
</comment>
<name>A0A9X9LCJ3_GULGU</name>
<organism evidence="1 2">
    <name type="scientific">Gulo gulo</name>
    <name type="common">Wolverine</name>
    <name type="synonym">Gluton</name>
    <dbReference type="NCBI Taxonomy" id="48420"/>
    <lineage>
        <taxon>Eukaryota</taxon>
        <taxon>Metazoa</taxon>
        <taxon>Chordata</taxon>
        <taxon>Craniata</taxon>
        <taxon>Vertebrata</taxon>
        <taxon>Euteleostomi</taxon>
        <taxon>Mammalia</taxon>
        <taxon>Eutheria</taxon>
        <taxon>Laurasiatheria</taxon>
        <taxon>Carnivora</taxon>
        <taxon>Caniformia</taxon>
        <taxon>Musteloidea</taxon>
        <taxon>Mustelidae</taxon>
        <taxon>Guloninae</taxon>
        <taxon>Gulo</taxon>
    </lineage>
</organism>
<dbReference type="AlphaFoldDB" id="A0A9X9LCJ3"/>
<proteinExistence type="predicted"/>
<sequence>MVLGPQMASMMCLQKAIQVGQQDMLWIPANPPPRK</sequence>
<dbReference type="Proteomes" id="UP000269945">
    <property type="component" value="Unassembled WGS sequence"/>
</dbReference>
<evidence type="ECO:0000313" key="1">
    <source>
        <dbReference type="EMBL" id="VCW49296.1"/>
    </source>
</evidence>
<gene>
    <name evidence="1" type="ORF">BN2614_LOCUS1</name>
</gene>
<evidence type="ECO:0000313" key="2">
    <source>
        <dbReference type="Proteomes" id="UP000269945"/>
    </source>
</evidence>
<keyword evidence="2" id="KW-1185">Reference proteome</keyword>
<reference evidence="1 2" key="1">
    <citation type="submission" date="2018-10" db="EMBL/GenBank/DDBJ databases">
        <authorList>
            <person name="Ekblom R."/>
            <person name="Jareborg N."/>
        </authorList>
    </citation>
    <scope>NUCLEOTIDE SEQUENCE [LARGE SCALE GENOMIC DNA]</scope>
    <source>
        <tissue evidence="1">Muscle</tissue>
    </source>
</reference>
<protein>
    <submittedName>
        <fullName evidence="1">Uncharacterized protein</fullName>
    </submittedName>
</protein>
<dbReference type="EMBL" id="CYRY02000284">
    <property type="protein sequence ID" value="VCW49296.1"/>
    <property type="molecule type" value="Genomic_DNA"/>
</dbReference>
<accession>A0A9X9LCJ3</accession>